<keyword evidence="7 11" id="KW-0648">Protein biosynthesis</keyword>
<evidence type="ECO:0000256" key="7">
    <source>
        <dbReference type="ARBA" id="ARBA00022917"/>
    </source>
</evidence>
<organism evidence="12 13">
    <name type="scientific">Tieghemiomyces parasiticus</name>
    <dbReference type="NCBI Taxonomy" id="78921"/>
    <lineage>
        <taxon>Eukaryota</taxon>
        <taxon>Fungi</taxon>
        <taxon>Fungi incertae sedis</taxon>
        <taxon>Zoopagomycota</taxon>
        <taxon>Kickxellomycotina</taxon>
        <taxon>Dimargaritomycetes</taxon>
        <taxon>Dimargaritales</taxon>
        <taxon>Dimargaritaceae</taxon>
        <taxon>Tieghemiomyces</taxon>
    </lineage>
</organism>
<dbReference type="EMBL" id="JANBPT010000237">
    <property type="protein sequence ID" value="KAJ1925149.1"/>
    <property type="molecule type" value="Genomic_DNA"/>
</dbReference>
<proteinExistence type="inferred from homology"/>
<dbReference type="Gene3D" id="1.10.240.10">
    <property type="entry name" value="Tyrosyl-Transfer RNA Synthetase"/>
    <property type="match status" value="1"/>
</dbReference>
<evidence type="ECO:0000256" key="8">
    <source>
        <dbReference type="ARBA" id="ARBA00023146"/>
    </source>
</evidence>
<dbReference type="InterPro" id="IPR050203">
    <property type="entry name" value="Trp-tRNA_synthetase"/>
</dbReference>
<comment type="caution">
    <text evidence="12">The sequence shown here is derived from an EMBL/GenBank/DDBJ whole genome shotgun (WGS) entry which is preliminary data.</text>
</comment>
<evidence type="ECO:0000256" key="6">
    <source>
        <dbReference type="ARBA" id="ARBA00022840"/>
    </source>
</evidence>
<evidence type="ECO:0000256" key="1">
    <source>
        <dbReference type="ARBA" id="ARBA00004173"/>
    </source>
</evidence>
<dbReference type="PANTHER" id="PTHR43766">
    <property type="entry name" value="TRYPTOPHAN--TRNA LIGASE, MITOCHONDRIAL"/>
    <property type="match status" value="1"/>
</dbReference>
<dbReference type="HAMAP" id="MF_00140_B">
    <property type="entry name" value="Trp_tRNA_synth_B"/>
    <property type="match status" value="1"/>
</dbReference>
<dbReference type="GO" id="GO:0005524">
    <property type="term" value="F:ATP binding"/>
    <property type="evidence" value="ECO:0007669"/>
    <property type="project" value="UniProtKB-KW"/>
</dbReference>
<dbReference type="PROSITE" id="PS00178">
    <property type="entry name" value="AA_TRNA_LIGASE_I"/>
    <property type="match status" value="1"/>
</dbReference>
<dbReference type="Pfam" id="PF00579">
    <property type="entry name" value="tRNA-synt_1b"/>
    <property type="match status" value="1"/>
</dbReference>
<gene>
    <name evidence="12" type="primary">MSW1</name>
    <name evidence="12" type="ORF">IWQ60_004746</name>
</gene>
<dbReference type="InterPro" id="IPR001412">
    <property type="entry name" value="aa-tRNA-synth_I_CS"/>
</dbReference>
<keyword evidence="4 11" id="KW-0436">Ligase</keyword>
<evidence type="ECO:0000256" key="2">
    <source>
        <dbReference type="ARBA" id="ARBA00005594"/>
    </source>
</evidence>
<dbReference type="Gene3D" id="3.40.50.620">
    <property type="entry name" value="HUPs"/>
    <property type="match status" value="1"/>
</dbReference>
<keyword evidence="8 11" id="KW-0030">Aminoacyl-tRNA synthetase</keyword>
<evidence type="ECO:0000256" key="10">
    <source>
        <dbReference type="ARBA" id="ARBA00049929"/>
    </source>
</evidence>
<dbReference type="GO" id="GO:0070183">
    <property type="term" value="P:mitochondrial tryptophanyl-tRNA aminoacylation"/>
    <property type="evidence" value="ECO:0007669"/>
    <property type="project" value="TreeGrafter"/>
</dbReference>
<protein>
    <recommendedName>
        <fullName evidence="3">tryptophan--tRNA ligase</fullName>
        <ecNumber evidence="3">6.1.1.2</ecNumber>
    </recommendedName>
    <alternativeName>
        <fullName evidence="9">Tryptophanyl-tRNA synthetase</fullName>
    </alternativeName>
</protein>
<evidence type="ECO:0000256" key="11">
    <source>
        <dbReference type="RuleBase" id="RU363036"/>
    </source>
</evidence>
<dbReference type="FunFam" id="1.10.240.10:FF:000002">
    <property type="entry name" value="Tryptophan--tRNA ligase"/>
    <property type="match status" value="1"/>
</dbReference>
<dbReference type="PRINTS" id="PR01039">
    <property type="entry name" value="TRNASYNTHTRP"/>
</dbReference>
<dbReference type="NCBIfam" id="TIGR00233">
    <property type="entry name" value="trpS"/>
    <property type="match status" value="1"/>
</dbReference>
<dbReference type="AlphaFoldDB" id="A0A9W8A7A5"/>
<dbReference type="GO" id="GO:0005759">
    <property type="term" value="C:mitochondrial matrix"/>
    <property type="evidence" value="ECO:0007669"/>
    <property type="project" value="TreeGrafter"/>
</dbReference>
<accession>A0A9W8A7A5</accession>
<evidence type="ECO:0000313" key="12">
    <source>
        <dbReference type="EMBL" id="KAJ1925149.1"/>
    </source>
</evidence>
<comment type="subcellular location">
    <subcellularLocation>
        <location evidence="1">Mitochondrion</location>
    </subcellularLocation>
</comment>
<sequence>MRAALALPTRPHLVQRRGVACFSSARSLRRDTSASSITTTTLVTDTGAPQRVLSGIQPTGSPHLGNYLGSISNWVRLQQSVNPSTAAVDRCRLVFSIADLHAVTIPQDPVALRQDIRHMAAVILASGLQPDRCVLFRQSQIYEHAMLSWLFQCLTPMGWLNRMTQWKSKLQQKRGEAAQVENFDIGKSGLCLGLFAYPTLQAADILLYKGEIVPVGEDQIQHIELARDTALLANKTVKQDVFPLPRALLTPTKRIMSLRDPTRKMSKSDPSVMARISVDDDPDTIRLKIRKATTDSISVPSFDPVGRPGVSSLLEIYSALDGRTIDQLCTAYQTANTQQFKQDLADVVVEKLAPIRHELVRIEKDPAYLDAVLDDGAVQAREIASANYREFARLMGL</sequence>
<evidence type="ECO:0000256" key="3">
    <source>
        <dbReference type="ARBA" id="ARBA00013161"/>
    </source>
</evidence>
<dbReference type="InterPro" id="IPR002306">
    <property type="entry name" value="Trp-tRNA-ligase"/>
</dbReference>
<evidence type="ECO:0000313" key="13">
    <source>
        <dbReference type="Proteomes" id="UP001150569"/>
    </source>
</evidence>
<keyword evidence="13" id="KW-1185">Reference proteome</keyword>
<dbReference type="CDD" id="cd00806">
    <property type="entry name" value="TrpRS_core"/>
    <property type="match status" value="1"/>
</dbReference>
<dbReference type="EC" id="6.1.1.2" evidence="3"/>
<keyword evidence="6 11" id="KW-0067">ATP-binding</keyword>
<evidence type="ECO:0000256" key="4">
    <source>
        <dbReference type="ARBA" id="ARBA00022598"/>
    </source>
</evidence>
<dbReference type="PANTHER" id="PTHR43766:SF1">
    <property type="entry name" value="TRYPTOPHAN--TRNA LIGASE, MITOCHONDRIAL"/>
    <property type="match status" value="1"/>
</dbReference>
<dbReference type="GO" id="GO:0004830">
    <property type="term" value="F:tryptophan-tRNA ligase activity"/>
    <property type="evidence" value="ECO:0007669"/>
    <property type="project" value="UniProtKB-EC"/>
</dbReference>
<dbReference type="SUPFAM" id="SSF52374">
    <property type="entry name" value="Nucleotidylyl transferase"/>
    <property type="match status" value="1"/>
</dbReference>
<evidence type="ECO:0000256" key="9">
    <source>
        <dbReference type="ARBA" id="ARBA00030268"/>
    </source>
</evidence>
<name>A0A9W8A7A5_9FUNG</name>
<evidence type="ECO:0000256" key="5">
    <source>
        <dbReference type="ARBA" id="ARBA00022741"/>
    </source>
</evidence>
<comment type="similarity">
    <text evidence="2 11">Belongs to the class-I aminoacyl-tRNA synthetase family.</text>
</comment>
<dbReference type="Proteomes" id="UP001150569">
    <property type="component" value="Unassembled WGS sequence"/>
</dbReference>
<keyword evidence="5 11" id="KW-0547">Nucleotide-binding</keyword>
<comment type="catalytic activity">
    <reaction evidence="10">
        <text>tRNA(Trp) + L-tryptophan + ATP = L-tryptophyl-tRNA(Trp) + AMP + diphosphate + H(+)</text>
        <dbReference type="Rhea" id="RHEA:24080"/>
        <dbReference type="Rhea" id="RHEA-COMP:9671"/>
        <dbReference type="Rhea" id="RHEA-COMP:9705"/>
        <dbReference type="ChEBI" id="CHEBI:15378"/>
        <dbReference type="ChEBI" id="CHEBI:30616"/>
        <dbReference type="ChEBI" id="CHEBI:33019"/>
        <dbReference type="ChEBI" id="CHEBI:57912"/>
        <dbReference type="ChEBI" id="CHEBI:78442"/>
        <dbReference type="ChEBI" id="CHEBI:78535"/>
        <dbReference type="ChEBI" id="CHEBI:456215"/>
        <dbReference type="EC" id="6.1.1.2"/>
    </reaction>
</comment>
<dbReference type="InterPro" id="IPR014729">
    <property type="entry name" value="Rossmann-like_a/b/a_fold"/>
</dbReference>
<dbReference type="OrthoDB" id="15808at2759"/>
<dbReference type="InterPro" id="IPR024109">
    <property type="entry name" value="Trp-tRNA-ligase_bac-type"/>
</dbReference>
<reference evidence="12" key="1">
    <citation type="submission" date="2022-07" db="EMBL/GenBank/DDBJ databases">
        <title>Phylogenomic reconstructions and comparative analyses of Kickxellomycotina fungi.</title>
        <authorList>
            <person name="Reynolds N.K."/>
            <person name="Stajich J.E."/>
            <person name="Barry K."/>
            <person name="Grigoriev I.V."/>
            <person name="Crous P."/>
            <person name="Smith M.E."/>
        </authorList>
    </citation>
    <scope>NUCLEOTIDE SEQUENCE</scope>
    <source>
        <strain evidence="12">RSA 861</strain>
    </source>
</reference>
<dbReference type="InterPro" id="IPR002305">
    <property type="entry name" value="aa-tRNA-synth_Ic"/>
</dbReference>